<dbReference type="InterPro" id="IPR006045">
    <property type="entry name" value="Cupin_1"/>
</dbReference>
<dbReference type="SUPFAM" id="SSF51182">
    <property type="entry name" value="RmlC-like cupins"/>
    <property type="match status" value="2"/>
</dbReference>
<feature type="chain" id="PRO_5044712152" description="Cupin type-1 domain-containing protein" evidence="4">
    <location>
        <begin position="26"/>
        <end position="452"/>
    </location>
</feature>
<gene>
    <name evidence="6" type="ORF">V8G54_031246</name>
    <name evidence="7" type="ORF">V8G54_031247</name>
    <name evidence="8" type="ORF">V8G54_031248</name>
</gene>
<proteinExistence type="inferred from homology"/>
<dbReference type="EMBL" id="CP144692">
    <property type="protein sequence ID" value="WVY99096.1"/>
    <property type="molecule type" value="Genomic_DNA"/>
</dbReference>
<comment type="similarity">
    <text evidence="2">Belongs to the 7S seed storage protein family.</text>
</comment>
<dbReference type="PANTHER" id="PTHR31189:SF41">
    <property type="entry name" value="VICILIN C72"/>
    <property type="match status" value="1"/>
</dbReference>
<keyword evidence="9" id="KW-1185">Reference proteome</keyword>
<dbReference type="SMART" id="SM00835">
    <property type="entry name" value="Cupin_1"/>
    <property type="match status" value="2"/>
</dbReference>
<reference evidence="6 9" key="1">
    <citation type="journal article" date="2023" name="Life. Sci Alliance">
        <title>Evolutionary insights into 3D genome organization and epigenetic landscape of Vigna mungo.</title>
        <authorList>
            <person name="Junaid A."/>
            <person name="Singh B."/>
            <person name="Bhatia S."/>
        </authorList>
    </citation>
    <scope>NUCLEOTIDE SEQUENCE [LARGE SCALE GENOMIC DNA]</scope>
    <source>
        <strain evidence="6">Urdbean</strain>
    </source>
</reference>
<evidence type="ECO:0000256" key="2">
    <source>
        <dbReference type="ARBA" id="ARBA00023597"/>
    </source>
</evidence>
<dbReference type="Proteomes" id="UP001374535">
    <property type="component" value="Chromosome 9"/>
</dbReference>
<accession>A0AAQ3MXS4</accession>
<reference evidence="6" key="2">
    <citation type="submission" date="2024-01" db="EMBL/GenBank/DDBJ databases">
        <authorList>
            <person name="Junaid A."/>
            <person name="Bhatia S."/>
        </authorList>
    </citation>
    <scope>NUCLEOTIDE SEQUENCE</scope>
    <source>
        <strain evidence="6">Urdbean</strain>
        <tissue evidence="6">Leaf</tissue>
    </source>
</reference>
<evidence type="ECO:0000313" key="6">
    <source>
        <dbReference type="EMBL" id="WVY99095.1"/>
    </source>
</evidence>
<evidence type="ECO:0000256" key="3">
    <source>
        <dbReference type="SAM" id="MobiDB-lite"/>
    </source>
</evidence>
<feature type="region of interest" description="Disordered" evidence="3">
    <location>
        <begin position="432"/>
        <end position="452"/>
    </location>
</feature>
<dbReference type="PANTHER" id="PTHR31189">
    <property type="entry name" value="OS03G0336100 PROTEIN-RELATED"/>
    <property type="match status" value="1"/>
</dbReference>
<evidence type="ECO:0000313" key="8">
    <source>
        <dbReference type="EMBL" id="WVY99097.1"/>
    </source>
</evidence>
<evidence type="ECO:0000313" key="9">
    <source>
        <dbReference type="Proteomes" id="UP001374535"/>
    </source>
</evidence>
<organism evidence="6 9">
    <name type="scientific">Vigna mungo</name>
    <name type="common">Black gram</name>
    <name type="synonym">Phaseolus mungo</name>
    <dbReference type="NCBI Taxonomy" id="3915"/>
    <lineage>
        <taxon>Eukaryota</taxon>
        <taxon>Viridiplantae</taxon>
        <taxon>Streptophyta</taxon>
        <taxon>Embryophyta</taxon>
        <taxon>Tracheophyta</taxon>
        <taxon>Spermatophyta</taxon>
        <taxon>Magnoliopsida</taxon>
        <taxon>eudicotyledons</taxon>
        <taxon>Gunneridae</taxon>
        <taxon>Pentapetalae</taxon>
        <taxon>rosids</taxon>
        <taxon>fabids</taxon>
        <taxon>Fabales</taxon>
        <taxon>Fabaceae</taxon>
        <taxon>Papilionoideae</taxon>
        <taxon>50 kb inversion clade</taxon>
        <taxon>NPAAA clade</taxon>
        <taxon>indigoferoid/millettioid clade</taxon>
        <taxon>Phaseoleae</taxon>
        <taxon>Vigna</taxon>
    </lineage>
</organism>
<dbReference type="Pfam" id="PF00190">
    <property type="entry name" value="Cupin_1"/>
    <property type="match status" value="2"/>
</dbReference>
<sequence>MMRARIPLLLLLGILFLASLSVSFGIREQHESQDVSVSRGKNNPFYFNSDRWFRTLFRNQFGHLRVLQRFDQRSNQLQNLENYRVVEFESKPNTLLLPHHADADFLLVVLNGRAVLTLVNPDGRDSYILEQGHAQKIPAGTIFFLVNPDDNENLRIIKLAVPVNNPHRFQDFFLSSTEAQQSYLQGFSKNILEASFDSDIKEINRVLFGEEGQQQKGEESQQEGVIVELKREQIRELTKHAKSSSKKSLSSEDEPFNLRNQKPVYSNRFGRLHEITPEKNPQLRDLDVFLSYVDIKEGGLLIPSYNSKATVILVVNEGEANIELVGLKQQQQQQQQSWEVQRYSAELSEDDVFVIPAAYPVAINATSNLNFLAFGINAKNNQRNFLAGEKDNVISEIPNQVLEVAFPGSGEKVVKLINKQSLSYFVDAQSQQKEKQSKGRKDPLSSILDTLH</sequence>
<protein>
    <recommendedName>
        <fullName evidence="5">Cupin type-1 domain-containing protein</fullName>
    </recommendedName>
</protein>
<dbReference type="FunFam" id="2.60.120.10:FF:000181">
    <property type="entry name" value="Beta-conglycinin beta subunit 1"/>
    <property type="match status" value="1"/>
</dbReference>
<evidence type="ECO:0000259" key="5">
    <source>
        <dbReference type="SMART" id="SM00835"/>
    </source>
</evidence>
<evidence type="ECO:0000256" key="4">
    <source>
        <dbReference type="SAM" id="SignalP"/>
    </source>
</evidence>
<evidence type="ECO:0000313" key="7">
    <source>
        <dbReference type="EMBL" id="WVY99096.1"/>
    </source>
</evidence>
<feature type="signal peptide" evidence="4">
    <location>
        <begin position="1"/>
        <end position="25"/>
    </location>
</feature>
<dbReference type="AlphaFoldDB" id="A0AAQ3MXS4"/>
<dbReference type="InterPro" id="IPR050253">
    <property type="entry name" value="Seed_Storage-Functional"/>
</dbReference>
<feature type="domain" description="Cupin type-1" evidence="5">
    <location>
        <begin position="256"/>
        <end position="414"/>
    </location>
</feature>
<dbReference type="CDD" id="cd02245">
    <property type="entry name" value="cupin_7S_vicilin-like_C"/>
    <property type="match status" value="1"/>
</dbReference>
<evidence type="ECO:0000256" key="1">
    <source>
        <dbReference type="ARBA" id="ARBA00022729"/>
    </source>
</evidence>
<dbReference type="EMBL" id="CP144692">
    <property type="protein sequence ID" value="WVY99097.1"/>
    <property type="molecule type" value="Genomic_DNA"/>
</dbReference>
<dbReference type="InterPro" id="IPR014710">
    <property type="entry name" value="RmlC-like_jellyroll"/>
</dbReference>
<keyword evidence="1 4" id="KW-0732">Signal</keyword>
<dbReference type="Gene3D" id="2.60.120.10">
    <property type="entry name" value="Jelly Rolls"/>
    <property type="match status" value="2"/>
</dbReference>
<feature type="compositionally biased region" description="Basic and acidic residues" evidence="3">
    <location>
        <begin position="432"/>
        <end position="443"/>
    </location>
</feature>
<name>A0AAQ3MXS4_VIGMU</name>
<dbReference type="EMBL" id="CP144692">
    <property type="protein sequence ID" value="WVY99095.1"/>
    <property type="molecule type" value="Genomic_DNA"/>
</dbReference>
<dbReference type="InterPro" id="IPR011051">
    <property type="entry name" value="RmlC_Cupin_sf"/>
</dbReference>
<dbReference type="CDD" id="cd02244">
    <property type="entry name" value="cupin_7S_vicilin-like_N"/>
    <property type="match status" value="1"/>
</dbReference>
<feature type="domain" description="Cupin type-1" evidence="5">
    <location>
        <begin position="53"/>
        <end position="204"/>
    </location>
</feature>